<sequence>MPISCHGVRVRVVTAGIGVSWFNDVSTGCFRVAGFTRNSSAAESGVIQAGDVLLEVDGIPAMQKSLRDVAMMILGPPGTTVTLRLLPANESLPPNSNSVIKEITLIRRSIRQE</sequence>
<dbReference type="Pfam" id="PF17820">
    <property type="entry name" value="PDZ_6"/>
    <property type="match status" value="1"/>
</dbReference>
<dbReference type="PROSITE" id="PS50106">
    <property type="entry name" value="PDZ"/>
    <property type="match status" value="1"/>
</dbReference>
<organism evidence="2">
    <name type="scientific">Guillardia theta (strain CCMP2712)</name>
    <name type="common">Cryptophyte</name>
    <dbReference type="NCBI Taxonomy" id="905079"/>
    <lineage>
        <taxon>Eukaryota</taxon>
        <taxon>Cryptophyceae</taxon>
        <taxon>Pyrenomonadales</taxon>
        <taxon>Geminigeraceae</taxon>
        <taxon>Guillardia</taxon>
    </lineage>
</organism>
<dbReference type="GeneID" id="17300713"/>
<feature type="domain" description="PDZ" evidence="1">
    <location>
        <begin position="7"/>
        <end position="89"/>
    </location>
</feature>
<reference evidence="3" key="3">
    <citation type="submission" date="2016-03" db="UniProtKB">
        <authorList>
            <consortium name="EnsemblProtists"/>
        </authorList>
    </citation>
    <scope>IDENTIFICATION</scope>
</reference>
<dbReference type="EnsemblProtists" id="EKX43943">
    <property type="protein sequence ID" value="EKX43943"/>
    <property type="gene ID" value="GUITHDRAFT_140083"/>
</dbReference>
<dbReference type="SMART" id="SM00228">
    <property type="entry name" value="PDZ"/>
    <property type="match status" value="1"/>
</dbReference>
<dbReference type="InterPro" id="IPR036034">
    <property type="entry name" value="PDZ_sf"/>
</dbReference>
<name>L1J5Y2_GUITC</name>
<evidence type="ECO:0000259" key="1">
    <source>
        <dbReference type="PROSITE" id="PS50106"/>
    </source>
</evidence>
<evidence type="ECO:0000313" key="3">
    <source>
        <dbReference type="EnsemblProtists" id="EKX43943"/>
    </source>
</evidence>
<proteinExistence type="predicted"/>
<dbReference type="KEGG" id="gtt:GUITHDRAFT_140083"/>
<gene>
    <name evidence="2" type="ORF">GUITHDRAFT_140083</name>
</gene>
<evidence type="ECO:0000313" key="2">
    <source>
        <dbReference type="EMBL" id="EKX43943.1"/>
    </source>
</evidence>
<protein>
    <recommendedName>
        <fullName evidence="1">PDZ domain-containing protein</fullName>
    </recommendedName>
</protein>
<evidence type="ECO:0000313" key="4">
    <source>
        <dbReference type="Proteomes" id="UP000011087"/>
    </source>
</evidence>
<keyword evidence="4" id="KW-1185">Reference proteome</keyword>
<dbReference type="SUPFAM" id="SSF50156">
    <property type="entry name" value="PDZ domain-like"/>
    <property type="match status" value="1"/>
</dbReference>
<dbReference type="Proteomes" id="UP000011087">
    <property type="component" value="Unassembled WGS sequence"/>
</dbReference>
<dbReference type="HOGENOM" id="CLU_2138277_0_0_1"/>
<dbReference type="PaxDb" id="55529-EKX43943"/>
<dbReference type="OrthoDB" id="439127at2759"/>
<dbReference type="EMBL" id="JH993007">
    <property type="protein sequence ID" value="EKX43943.1"/>
    <property type="molecule type" value="Genomic_DNA"/>
</dbReference>
<dbReference type="AlphaFoldDB" id="L1J5Y2"/>
<reference evidence="4" key="2">
    <citation type="submission" date="2012-11" db="EMBL/GenBank/DDBJ databases">
        <authorList>
            <person name="Kuo A."/>
            <person name="Curtis B.A."/>
            <person name="Tanifuji G."/>
            <person name="Burki F."/>
            <person name="Gruber A."/>
            <person name="Irimia M."/>
            <person name="Maruyama S."/>
            <person name="Arias M.C."/>
            <person name="Ball S.G."/>
            <person name="Gile G.H."/>
            <person name="Hirakawa Y."/>
            <person name="Hopkins J.F."/>
            <person name="Rensing S.A."/>
            <person name="Schmutz J."/>
            <person name="Symeonidi A."/>
            <person name="Elias M."/>
            <person name="Eveleigh R.J."/>
            <person name="Herman E.K."/>
            <person name="Klute M.J."/>
            <person name="Nakayama T."/>
            <person name="Obornik M."/>
            <person name="Reyes-Prieto A."/>
            <person name="Armbrust E.V."/>
            <person name="Aves S.J."/>
            <person name="Beiko R.G."/>
            <person name="Coutinho P."/>
            <person name="Dacks J.B."/>
            <person name="Durnford D.G."/>
            <person name="Fast N.M."/>
            <person name="Green B.R."/>
            <person name="Grisdale C."/>
            <person name="Hempe F."/>
            <person name="Henrissat B."/>
            <person name="Hoppner M.P."/>
            <person name="Ishida K.-I."/>
            <person name="Kim E."/>
            <person name="Koreny L."/>
            <person name="Kroth P.G."/>
            <person name="Liu Y."/>
            <person name="Malik S.-B."/>
            <person name="Maier U.G."/>
            <person name="McRose D."/>
            <person name="Mock T."/>
            <person name="Neilson J.A."/>
            <person name="Onodera N.T."/>
            <person name="Poole A.M."/>
            <person name="Pritham E.J."/>
            <person name="Richards T.A."/>
            <person name="Rocap G."/>
            <person name="Roy S.W."/>
            <person name="Sarai C."/>
            <person name="Schaack S."/>
            <person name="Shirato S."/>
            <person name="Slamovits C.H."/>
            <person name="Spencer D.F."/>
            <person name="Suzuki S."/>
            <person name="Worden A.Z."/>
            <person name="Zauner S."/>
            <person name="Barry K."/>
            <person name="Bell C."/>
            <person name="Bharti A.K."/>
            <person name="Crow J.A."/>
            <person name="Grimwood J."/>
            <person name="Kramer R."/>
            <person name="Lindquist E."/>
            <person name="Lucas S."/>
            <person name="Salamov A."/>
            <person name="McFadden G.I."/>
            <person name="Lane C.E."/>
            <person name="Keeling P.J."/>
            <person name="Gray M.W."/>
            <person name="Grigoriev I.V."/>
            <person name="Archibald J.M."/>
        </authorList>
    </citation>
    <scope>NUCLEOTIDE SEQUENCE</scope>
    <source>
        <strain evidence="4">CCMP2712</strain>
    </source>
</reference>
<dbReference type="RefSeq" id="XP_005830923.1">
    <property type="nucleotide sequence ID" value="XM_005830866.1"/>
</dbReference>
<reference evidence="2 4" key="1">
    <citation type="journal article" date="2012" name="Nature">
        <title>Algal genomes reveal evolutionary mosaicism and the fate of nucleomorphs.</title>
        <authorList>
            <consortium name="DOE Joint Genome Institute"/>
            <person name="Curtis B.A."/>
            <person name="Tanifuji G."/>
            <person name="Burki F."/>
            <person name="Gruber A."/>
            <person name="Irimia M."/>
            <person name="Maruyama S."/>
            <person name="Arias M.C."/>
            <person name="Ball S.G."/>
            <person name="Gile G.H."/>
            <person name="Hirakawa Y."/>
            <person name="Hopkins J.F."/>
            <person name="Kuo A."/>
            <person name="Rensing S.A."/>
            <person name="Schmutz J."/>
            <person name="Symeonidi A."/>
            <person name="Elias M."/>
            <person name="Eveleigh R.J."/>
            <person name="Herman E.K."/>
            <person name="Klute M.J."/>
            <person name="Nakayama T."/>
            <person name="Obornik M."/>
            <person name="Reyes-Prieto A."/>
            <person name="Armbrust E.V."/>
            <person name="Aves S.J."/>
            <person name="Beiko R.G."/>
            <person name="Coutinho P."/>
            <person name="Dacks J.B."/>
            <person name="Durnford D.G."/>
            <person name="Fast N.M."/>
            <person name="Green B.R."/>
            <person name="Grisdale C.J."/>
            <person name="Hempel F."/>
            <person name="Henrissat B."/>
            <person name="Hoppner M.P."/>
            <person name="Ishida K."/>
            <person name="Kim E."/>
            <person name="Koreny L."/>
            <person name="Kroth P.G."/>
            <person name="Liu Y."/>
            <person name="Malik S.B."/>
            <person name="Maier U.G."/>
            <person name="McRose D."/>
            <person name="Mock T."/>
            <person name="Neilson J.A."/>
            <person name="Onodera N.T."/>
            <person name="Poole A.M."/>
            <person name="Pritham E.J."/>
            <person name="Richards T.A."/>
            <person name="Rocap G."/>
            <person name="Roy S.W."/>
            <person name="Sarai C."/>
            <person name="Schaack S."/>
            <person name="Shirato S."/>
            <person name="Slamovits C.H."/>
            <person name="Spencer D.F."/>
            <person name="Suzuki S."/>
            <person name="Worden A.Z."/>
            <person name="Zauner S."/>
            <person name="Barry K."/>
            <person name="Bell C."/>
            <person name="Bharti A.K."/>
            <person name="Crow J.A."/>
            <person name="Grimwood J."/>
            <person name="Kramer R."/>
            <person name="Lindquist E."/>
            <person name="Lucas S."/>
            <person name="Salamov A."/>
            <person name="McFadden G.I."/>
            <person name="Lane C.E."/>
            <person name="Keeling P.J."/>
            <person name="Gray M.W."/>
            <person name="Grigoriev I.V."/>
            <person name="Archibald J.M."/>
        </authorList>
    </citation>
    <scope>NUCLEOTIDE SEQUENCE</scope>
    <source>
        <strain evidence="2 4">CCMP2712</strain>
    </source>
</reference>
<dbReference type="InterPro" id="IPR041489">
    <property type="entry name" value="PDZ_6"/>
</dbReference>
<accession>L1J5Y2</accession>
<dbReference type="Gene3D" id="2.30.42.10">
    <property type="match status" value="1"/>
</dbReference>
<dbReference type="InterPro" id="IPR001478">
    <property type="entry name" value="PDZ"/>
</dbReference>